<accession>X1S5L3</accession>
<protein>
    <recommendedName>
        <fullName evidence="2">Helix-turn-helix domain-containing protein</fullName>
    </recommendedName>
</protein>
<name>X1S5L3_9ZZZZ</name>
<proteinExistence type="predicted"/>
<organism evidence="1">
    <name type="scientific">marine sediment metagenome</name>
    <dbReference type="NCBI Taxonomy" id="412755"/>
    <lineage>
        <taxon>unclassified sequences</taxon>
        <taxon>metagenomes</taxon>
        <taxon>ecological metagenomes</taxon>
    </lineage>
</organism>
<evidence type="ECO:0000313" key="1">
    <source>
        <dbReference type="EMBL" id="GAI63074.1"/>
    </source>
</evidence>
<evidence type="ECO:0008006" key="2">
    <source>
        <dbReference type="Google" id="ProtNLM"/>
    </source>
</evidence>
<comment type="caution">
    <text evidence="1">The sequence shown here is derived from an EMBL/GenBank/DDBJ whole genome shotgun (WGS) entry which is preliminary data.</text>
</comment>
<sequence>MAEFKLHTQTEYAKLKSVSRQYITKLVKLNKLKTYLCPIAGKYLIIDCDENSKRFKNS</sequence>
<reference evidence="1" key="1">
    <citation type="journal article" date="2014" name="Front. Microbiol.">
        <title>High frequency of phylogenetically diverse reductive dehalogenase-homologous genes in deep subseafloor sedimentary metagenomes.</title>
        <authorList>
            <person name="Kawai M."/>
            <person name="Futagami T."/>
            <person name="Toyoda A."/>
            <person name="Takaki Y."/>
            <person name="Nishi S."/>
            <person name="Hori S."/>
            <person name="Arai W."/>
            <person name="Tsubouchi T."/>
            <person name="Morono Y."/>
            <person name="Uchiyama I."/>
            <person name="Ito T."/>
            <person name="Fujiyama A."/>
            <person name="Inagaki F."/>
            <person name="Takami H."/>
        </authorList>
    </citation>
    <scope>NUCLEOTIDE SEQUENCE</scope>
    <source>
        <strain evidence="1">Expedition CK06-06</strain>
    </source>
</reference>
<gene>
    <name evidence="1" type="ORF">S12H4_08077</name>
</gene>
<dbReference type="AlphaFoldDB" id="X1S5L3"/>
<dbReference type="EMBL" id="BARW01003076">
    <property type="protein sequence ID" value="GAI63074.1"/>
    <property type="molecule type" value="Genomic_DNA"/>
</dbReference>